<comment type="similarity">
    <text evidence="2">Belongs to the inorganic phosphate transporter (PiT) (TC 2.A.20) family.</text>
</comment>
<dbReference type="Pfam" id="PF01384">
    <property type="entry name" value="PHO4"/>
    <property type="match status" value="1"/>
</dbReference>
<dbReference type="GO" id="GO:0016020">
    <property type="term" value="C:membrane"/>
    <property type="evidence" value="ECO:0007669"/>
    <property type="project" value="UniProtKB-SubCell"/>
</dbReference>
<evidence type="ECO:0000256" key="4">
    <source>
        <dbReference type="ARBA" id="ARBA00022592"/>
    </source>
</evidence>
<sequence>MSEVNPASGFCIEFGAAVTALLASKLGLPISTTHCLVGAVVAVGSVKGGKSIDWSLFRNVALSWVVTLPVAGGFAALYMWLLHFTIPARYA</sequence>
<dbReference type="PANTHER" id="PTHR11101:SF49">
    <property type="entry name" value="PHOSPHATE TRANSPORTER"/>
    <property type="match status" value="1"/>
</dbReference>
<evidence type="ECO:0000256" key="5">
    <source>
        <dbReference type="ARBA" id="ARBA00022692"/>
    </source>
</evidence>
<reference evidence="10" key="1">
    <citation type="submission" date="2016-11" db="UniProtKB">
        <authorList>
            <consortium name="WormBaseParasite"/>
        </authorList>
    </citation>
    <scope>IDENTIFICATION</scope>
</reference>
<keyword evidence="4" id="KW-0592">Phosphate transport</keyword>
<dbReference type="GO" id="GO:0035435">
    <property type="term" value="P:phosphate ion transmembrane transport"/>
    <property type="evidence" value="ECO:0007669"/>
    <property type="project" value="TreeGrafter"/>
</dbReference>
<evidence type="ECO:0000256" key="2">
    <source>
        <dbReference type="ARBA" id="ARBA00009916"/>
    </source>
</evidence>
<accession>A0A1I7U6R3</accession>
<evidence type="ECO:0000256" key="8">
    <source>
        <dbReference type="SAM" id="Phobius"/>
    </source>
</evidence>
<protein>
    <submittedName>
        <fullName evidence="10">Inorganic phosphate transporter</fullName>
    </submittedName>
</protein>
<proteinExistence type="inferred from homology"/>
<organism evidence="9 10">
    <name type="scientific">Caenorhabditis tropicalis</name>
    <dbReference type="NCBI Taxonomy" id="1561998"/>
    <lineage>
        <taxon>Eukaryota</taxon>
        <taxon>Metazoa</taxon>
        <taxon>Ecdysozoa</taxon>
        <taxon>Nematoda</taxon>
        <taxon>Chromadorea</taxon>
        <taxon>Rhabditida</taxon>
        <taxon>Rhabditina</taxon>
        <taxon>Rhabditomorpha</taxon>
        <taxon>Rhabditoidea</taxon>
        <taxon>Rhabditidae</taxon>
        <taxon>Peloderinae</taxon>
        <taxon>Caenorhabditis</taxon>
    </lineage>
</organism>
<evidence type="ECO:0000256" key="7">
    <source>
        <dbReference type="ARBA" id="ARBA00023136"/>
    </source>
</evidence>
<evidence type="ECO:0000256" key="6">
    <source>
        <dbReference type="ARBA" id="ARBA00022989"/>
    </source>
</evidence>
<dbReference type="AlphaFoldDB" id="A0A1I7U6R3"/>
<dbReference type="InterPro" id="IPR001204">
    <property type="entry name" value="Phos_transporter"/>
</dbReference>
<feature type="transmembrane region" description="Helical" evidence="8">
    <location>
        <begin position="61"/>
        <end position="81"/>
    </location>
</feature>
<keyword evidence="5 8" id="KW-0812">Transmembrane</keyword>
<dbReference type="PANTHER" id="PTHR11101">
    <property type="entry name" value="PHOSPHATE TRANSPORTER"/>
    <property type="match status" value="1"/>
</dbReference>
<keyword evidence="7 8" id="KW-0472">Membrane</keyword>
<keyword evidence="6 8" id="KW-1133">Transmembrane helix</keyword>
<keyword evidence="9" id="KW-1185">Reference proteome</keyword>
<keyword evidence="3" id="KW-0813">Transport</keyword>
<evidence type="ECO:0000313" key="9">
    <source>
        <dbReference type="Proteomes" id="UP000095282"/>
    </source>
</evidence>
<dbReference type="GO" id="GO:0005315">
    <property type="term" value="F:phosphate transmembrane transporter activity"/>
    <property type="evidence" value="ECO:0007669"/>
    <property type="project" value="InterPro"/>
</dbReference>
<evidence type="ECO:0000256" key="1">
    <source>
        <dbReference type="ARBA" id="ARBA00004141"/>
    </source>
</evidence>
<name>A0A1I7U6R3_9PELO</name>
<dbReference type="eggNOG" id="KOG2493">
    <property type="taxonomic scope" value="Eukaryota"/>
</dbReference>
<dbReference type="Proteomes" id="UP000095282">
    <property type="component" value="Unplaced"/>
</dbReference>
<dbReference type="STRING" id="1561998.A0A1I7U6R3"/>
<dbReference type="WBParaSite" id="Csp11.Scaffold629.g15423.t1">
    <property type="protein sequence ID" value="Csp11.Scaffold629.g15423.t1"/>
    <property type="gene ID" value="Csp11.Scaffold629.g15423"/>
</dbReference>
<evidence type="ECO:0000313" key="10">
    <source>
        <dbReference type="WBParaSite" id="Csp11.Scaffold629.g15423.t1"/>
    </source>
</evidence>
<evidence type="ECO:0000256" key="3">
    <source>
        <dbReference type="ARBA" id="ARBA00022448"/>
    </source>
</evidence>
<comment type="subcellular location">
    <subcellularLocation>
        <location evidence="1">Membrane</location>
        <topology evidence="1">Multi-pass membrane protein</topology>
    </subcellularLocation>
</comment>